<evidence type="ECO:0000256" key="6">
    <source>
        <dbReference type="SAM" id="MobiDB-lite"/>
    </source>
</evidence>
<evidence type="ECO:0000256" key="5">
    <source>
        <dbReference type="PROSITE-ProRule" id="PRU00552"/>
    </source>
</evidence>
<dbReference type="GO" id="GO:0016787">
    <property type="term" value="F:hydrolase activity"/>
    <property type="evidence" value="ECO:0007669"/>
    <property type="project" value="UniProtKB-KW"/>
</dbReference>
<dbReference type="Gene3D" id="3.40.50.300">
    <property type="entry name" value="P-loop containing nucleotide triphosphate hydrolases"/>
    <property type="match status" value="1"/>
</dbReference>
<sequence>MAEANPSRGGGRRGGGPMDDDKLVFETTEGIEPITNFNDMGIKEDVLRGVYEYGFEKPSAIQQRAVMPILQGRDVIAQAQSGTGKTSMIALSVIALSYEMLPLKTDPL</sequence>
<feature type="domain" description="DEAD-box RNA helicase Q" evidence="7">
    <location>
        <begin position="35"/>
        <end position="63"/>
    </location>
</feature>
<accession>A0A8S9M806</accession>
<dbReference type="GO" id="GO:0003724">
    <property type="term" value="F:RNA helicase activity"/>
    <property type="evidence" value="ECO:0007669"/>
    <property type="project" value="InterPro"/>
</dbReference>
<evidence type="ECO:0000256" key="1">
    <source>
        <dbReference type="ARBA" id="ARBA00022741"/>
    </source>
</evidence>
<keyword evidence="3" id="KW-0347">Helicase</keyword>
<evidence type="ECO:0000256" key="3">
    <source>
        <dbReference type="ARBA" id="ARBA00022806"/>
    </source>
</evidence>
<dbReference type="AlphaFoldDB" id="A0A8S9M806"/>
<feature type="compositionally biased region" description="Gly residues" evidence="6">
    <location>
        <begin position="8"/>
        <end position="17"/>
    </location>
</feature>
<dbReference type="InterPro" id="IPR027417">
    <property type="entry name" value="P-loop_NTPase"/>
</dbReference>
<dbReference type="PROSITE" id="PS51195">
    <property type="entry name" value="Q_MOTIF"/>
    <property type="match status" value="1"/>
</dbReference>
<dbReference type="InterPro" id="IPR014014">
    <property type="entry name" value="RNA_helicase_DEAD_Q_motif"/>
</dbReference>
<evidence type="ECO:0000313" key="8">
    <source>
        <dbReference type="EMBL" id="KAF2615142.1"/>
    </source>
</evidence>
<feature type="short sequence motif" description="Q motif" evidence="5">
    <location>
        <begin position="35"/>
        <end position="63"/>
    </location>
</feature>
<proteinExistence type="predicted"/>
<evidence type="ECO:0000259" key="7">
    <source>
        <dbReference type="PROSITE" id="PS51195"/>
    </source>
</evidence>
<protein>
    <recommendedName>
        <fullName evidence="7">DEAD-box RNA helicase Q domain-containing protein</fullName>
    </recommendedName>
</protein>
<dbReference type="PANTHER" id="PTHR47960">
    <property type="entry name" value="DEAD-BOX ATP-DEPENDENT RNA HELICASE 50"/>
    <property type="match status" value="1"/>
</dbReference>
<reference evidence="8" key="1">
    <citation type="submission" date="2019-12" db="EMBL/GenBank/DDBJ databases">
        <title>Genome sequencing and annotation of Brassica cretica.</title>
        <authorList>
            <person name="Studholme D.J."/>
            <person name="Sarris P.F."/>
        </authorList>
    </citation>
    <scope>NUCLEOTIDE SEQUENCE</scope>
    <source>
        <strain evidence="8">PFS-102/07</strain>
        <tissue evidence="8">Leaf</tissue>
    </source>
</reference>
<dbReference type="SUPFAM" id="SSF52540">
    <property type="entry name" value="P-loop containing nucleoside triphosphate hydrolases"/>
    <property type="match status" value="1"/>
</dbReference>
<keyword evidence="4" id="KW-0067">ATP-binding</keyword>
<organism evidence="8">
    <name type="scientific">Brassica cretica</name>
    <name type="common">Mustard</name>
    <dbReference type="NCBI Taxonomy" id="69181"/>
    <lineage>
        <taxon>Eukaryota</taxon>
        <taxon>Viridiplantae</taxon>
        <taxon>Streptophyta</taxon>
        <taxon>Embryophyta</taxon>
        <taxon>Tracheophyta</taxon>
        <taxon>Spermatophyta</taxon>
        <taxon>Magnoliopsida</taxon>
        <taxon>eudicotyledons</taxon>
        <taxon>Gunneridae</taxon>
        <taxon>Pentapetalae</taxon>
        <taxon>rosids</taxon>
        <taxon>malvids</taxon>
        <taxon>Brassicales</taxon>
        <taxon>Brassicaceae</taxon>
        <taxon>Brassiceae</taxon>
        <taxon>Brassica</taxon>
    </lineage>
</organism>
<dbReference type="GO" id="GO:0003676">
    <property type="term" value="F:nucleic acid binding"/>
    <property type="evidence" value="ECO:0007669"/>
    <property type="project" value="InterPro"/>
</dbReference>
<feature type="region of interest" description="Disordered" evidence="6">
    <location>
        <begin position="1"/>
        <end position="21"/>
    </location>
</feature>
<evidence type="ECO:0000256" key="2">
    <source>
        <dbReference type="ARBA" id="ARBA00022801"/>
    </source>
</evidence>
<gene>
    <name evidence="8" type="ORF">F2Q70_00010187</name>
</gene>
<dbReference type="InterPro" id="IPR011545">
    <property type="entry name" value="DEAD/DEAH_box_helicase_dom"/>
</dbReference>
<keyword evidence="2" id="KW-0378">Hydrolase</keyword>
<dbReference type="GO" id="GO:0005524">
    <property type="term" value="F:ATP binding"/>
    <property type="evidence" value="ECO:0007669"/>
    <property type="project" value="UniProtKB-KW"/>
</dbReference>
<name>A0A8S9M806_BRACR</name>
<dbReference type="EMBL" id="QGKY02000089">
    <property type="protein sequence ID" value="KAF2615142.1"/>
    <property type="molecule type" value="Genomic_DNA"/>
</dbReference>
<dbReference type="Pfam" id="PF00270">
    <property type="entry name" value="DEAD"/>
    <property type="match status" value="1"/>
</dbReference>
<comment type="caution">
    <text evidence="8">The sequence shown here is derived from an EMBL/GenBank/DDBJ whole genome shotgun (WGS) entry which is preliminary data.</text>
</comment>
<evidence type="ECO:0000256" key="4">
    <source>
        <dbReference type="ARBA" id="ARBA00022840"/>
    </source>
</evidence>
<keyword evidence="1" id="KW-0547">Nucleotide-binding</keyword>